<gene>
    <name evidence="2" type="ORF">AR543_21585</name>
</gene>
<dbReference type="SUPFAM" id="SSF52317">
    <property type="entry name" value="Class I glutamine amidotransferase-like"/>
    <property type="match status" value="1"/>
</dbReference>
<reference evidence="2 3" key="2">
    <citation type="journal article" date="2016" name="Int. J. Syst. Evol. Microbiol.">
        <title>Paenibacillus bovis sp. nov., isolated from raw yak (Bos grunniens) milk.</title>
        <authorList>
            <person name="Gao C."/>
            <person name="Han J."/>
            <person name="Liu Z."/>
            <person name="Xu X."/>
            <person name="Hang F."/>
            <person name="Wu Z."/>
        </authorList>
    </citation>
    <scope>NUCLEOTIDE SEQUENCE [LARGE SCALE GENOMIC DNA]</scope>
    <source>
        <strain evidence="2 3">BD3526</strain>
    </source>
</reference>
<dbReference type="PANTHER" id="PTHR43130:SF14">
    <property type="entry name" value="DJ-1_PFPI DOMAIN-CONTAINING PROTEIN"/>
    <property type="match status" value="1"/>
</dbReference>
<dbReference type="RefSeq" id="WP_060536401.1">
    <property type="nucleotide sequence ID" value="NZ_CP013023.1"/>
</dbReference>
<dbReference type="STRING" id="1616788.AR543_21585"/>
<dbReference type="Pfam" id="PF01965">
    <property type="entry name" value="DJ-1_PfpI"/>
    <property type="match status" value="1"/>
</dbReference>
<sequence length="201" mass="22348">MSDTTVPVYNVGIFLFNEVEVLDFAGPFEVFSISVHSDGSKAFRVYTVSENGQMISARNGLQVQPEYSFATLPSVDILIIPGGYGAEEIEIHKPQVIEWIRSHAAQQRVVASICTGALLLAEASLLDGLSATTHWMDLERLERDYPKVQTRSGIKYVDEGQILTSGGISAGIHLSLHLVRRYTGIETAERTARRMEYDWNE</sequence>
<dbReference type="InterPro" id="IPR052158">
    <property type="entry name" value="INH-QAR"/>
</dbReference>
<dbReference type="OrthoDB" id="6382410at2"/>
<accession>A0A172ZL08</accession>
<dbReference type="GO" id="GO:0006355">
    <property type="term" value="P:regulation of DNA-templated transcription"/>
    <property type="evidence" value="ECO:0007669"/>
    <property type="project" value="TreeGrafter"/>
</dbReference>
<dbReference type="EMBL" id="CP013023">
    <property type="protein sequence ID" value="ANF98331.1"/>
    <property type="molecule type" value="Genomic_DNA"/>
</dbReference>
<evidence type="ECO:0000313" key="2">
    <source>
        <dbReference type="EMBL" id="ANF98331.1"/>
    </source>
</evidence>
<organism evidence="2 3">
    <name type="scientific">Paenibacillus bovis</name>
    <dbReference type="NCBI Taxonomy" id="1616788"/>
    <lineage>
        <taxon>Bacteria</taxon>
        <taxon>Bacillati</taxon>
        <taxon>Bacillota</taxon>
        <taxon>Bacilli</taxon>
        <taxon>Bacillales</taxon>
        <taxon>Paenibacillaceae</taxon>
        <taxon>Paenibacillus</taxon>
    </lineage>
</organism>
<dbReference type="AlphaFoldDB" id="A0A172ZL08"/>
<name>A0A172ZL08_9BACL</name>
<dbReference type="CDD" id="cd03139">
    <property type="entry name" value="GATase1_PfpI_2"/>
    <property type="match status" value="1"/>
</dbReference>
<protein>
    <submittedName>
        <fullName evidence="2">AraC family transcriptional regulator</fullName>
    </submittedName>
</protein>
<keyword evidence="3" id="KW-1185">Reference proteome</keyword>
<evidence type="ECO:0000313" key="3">
    <source>
        <dbReference type="Proteomes" id="UP000078148"/>
    </source>
</evidence>
<evidence type="ECO:0000259" key="1">
    <source>
        <dbReference type="Pfam" id="PF01965"/>
    </source>
</evidence>
<dbReference type="PANTHER" id="PTHR43130">
    <property type="entry name" value="ARAC-FAMILY TRANSCRIPTIONAL REGULATOR"/>
    <property type="match status" value="1"/>
</dbReference>
<dbReference type="KEGG" id="pbv:AR543_21585"/>
<proteinExistence type="predicted"/>
<dbReference type="Proteomes" id="UP000078148">
    <property type="component" value="Chromosome"/>
</dbReference>
<reference evidence="3" key="1">
    <citation type="submission" date="2015-10" db="EMBL/GenBank/DDBJ databases">
        <title>Genome of Paenibacillus bovis sp. nov.</title>
        <authorList>
            <person name="Wu Z."/>
            <person name="Gao C."/>
            <person name="Liu Z."/>
            <person name="Zheng H."/>
        </authorList>
    </citation>
    <scope>NUCLEOTIDE SEQUENCE [LARGE SCALE GENOMIC DNA]</scope>
    <source>
        <strain evidence="3">BD3526</strain>
    </source>
</reference>
<dbReference type="Gene3D" id="3.40.50.880">
    <property type="match status" value="1"/>
</dbReference>
<feature type="domain" description="DJ-1/PfpI" evidence="1">
    <location>
        <begin position="11"/>
        <end position="180"/>
    </location>
</feature>
<dbReference type="InterPro" id="IPR002818">
    <property type="entry name" value="DJ-1/PfpI"/>
</dbReference>
<dbReference type="InterPro" id="IPR029062">
    <property type="entry name" value="Class_I_gatase-like"/>
</dbReference>